<keyword evidence="2" id="KW-0732">Signal</keyword>
<evidence type="ECO:0000256" key="2">
    <source>
        <dbReference type="ARBA" id="ARBA00022729"/>
    </source>
</evidence>
<dbReference type="InterPro" id="IPR012338">
    <property type="entry name" value="Beta-lactam/transpept-like"/>
</dbReference>
<dbReference type="Pfam" id="PF00768">
    <property type="entry name" value="Peptidase_S11"/>
    <property type="match status" value="1"/>
</dbReference>
<keyword evidence="5" id="KW-0573">Peptidoglycan synthesis</keyword>
<comment type="similarity">
    <text evidence="1 9">Belongs to the peptidase S11 family.</text>
</comment>
<keyword evidence="6" id="KW-0961">Cell wall biogenesis/degradation</keyword>
<sequence length="392" mass="40361">MALGPGLAAARAEPSPGPNAGPPSCPYREATPKAVDSSEVPTAGDPPLPLPVPAKPVGGEALSGCDVITAPNTAPPPGDVSAEAWLVADLDSGAVIAARDPHGRHRPASVIKVLVAMASINALPLNKSVVGTADDAAAEGTKVGVDDGGTYTVNQLLHGLLMHSGNDAAHALAMQLGGIEQALEKINVLAAKLGGKDTRAATPSGLDGPGMSTSAYDIGLFYRYAWRNPTFADIVATRTFDFPGHGDHPGYELENDNKLLYNYPGALGGKTGYTDDAGQTFVGAANHNGRRLMAVLLHGTRQPIAPWEQAAHLLDYGFGTPQGTQVGTLIEPDPSLLPKPTDPAARQVNVDAAGLMSSAEALPVRVGVAVAGTIIVFALIMVARSMNRRPQN</sequence>
<feature type="domain" description="Peptidase S11 D-alanyl-D-alanine carboxypeptidase A N-terminal" evidence="12">
    <location>
        <begin position="74"/>
        <end position="298"/>
    </location>
</feature>
<dbReference type="Proteomes" id="UP000467385">
    <property type="component" value="Chromosome"/>
</dbReference>
<dbReference type="SUPFAM" id="SSF56601">
    <property type="entry name" value="beta-lactamase/transpeptidase-like"/>
    <property type="match status" value="1"/>
</dbReference>
<keyword evidence="11" id="KW-0812">Transmembrane</keyword>
<keyword evidence="11" id="KW-1133">Transmembrane helix</keyword>
<feature type="compositionally biased region" description="Pro residues" evidence="10">
    <location>
        <begin position="15"/>
        <end position="25"/>
    </location>
</feature>
<gene>
    <name evidence="13" type="primary">dacB1</name>
    <name evidence="13" type="ORF">MCNS_07940</name>
</gene>
<feature type="active site" description="Proton acceptor" evidence="7">
    <location>
        <position position="112"/>
    </location>
</feature>
<dbReference type="AlphaFoldDB" id="A0A7I7YA48"/>
<evidence type="ECO:0000256" key="4">
    <source>
        <dbReference type="ARBA" id="ARBA00022960"/>
    </source>
</evidence>
<feature type="compositionally biased region" description="Pro residues" evidence="10">
    <location>
        <begin position="44"/>
        <end position="54"/>
    </location>
</feature>
<evidence type="ECO:0000313" key="13">
    <source>
        <dbReference type="EMBL" id="BBZ37731.1"/>
    </source>
</evidence>
<evidence type="ECO:0000313" key="14">
    <source>
        <dbReference type="Proteomes" id="UP000467385"/>
    </source>
</evidence>
<dbReference type="InterPro" id="IPR001967">
    <property type="entry name" value="Peptidase_S11_N"/>
</dbReference>
<evidence type="ECO:0000256" key="8">
    <source>
        <dbReference type="PIRSR" id="PIRSR618044-2"/>
    </source>
</evidence>
<reference evidence="13 14" key="1">
    <citation type="journal article" date="2019" name="Emerg. Microbes Infect.">
        <title>Comprehensive subspecies identification of 175 nontuberculous mycobacteria species based on 7547 genomic profiles.</title>
        <authorList>
            <person name="Matsumoto Y."/>
            <person name="Kinjo T."/>
            <person name="Motooka D."/>
            <person name="Nabeya D."/>
            <person name="Jung N."/>
            <person name="Uechi K."/>
            <person name="Horii T."/>
            <person name="Iida T."/>
            <person name="Fujita J."/>
            <person name="Nakamura S."/>
        </authorList>
    </citation>
    <scope>NUCLEOTIDE SEQUENCE [LARGE SCALE GENOMIC DNA]</scope>
    <source>
        <strain evidence="13 14">JCM 14738</strain>
    </source>
</reference>
<feature type="active site" description="Acyl-ester intermediate" evidence="7">
    <location>
        <position position="109"/>
    </location>
</feature>
<name>A0A7I7YA48_9MYCO</name>
<evidence type="ECO:0000256" key="9">
    <source>
        <dbReference type="RuleBase" id="RU004016"/>
    </source>
</evidence>
<feature type="region of interest" description="Disordered" evidence="10">
    <location>
        <begin position="1"/>
        <end position="56"/>
    </location>
</feature>
<dbReference type="GO" id="GO:0009002">
    <property type="term" value="F:serine-type D-Ala-D-Ala carboxypeptidase activity"/>
    <property type="evidence" value="ECO:0007669"/>
    <property type="project" value="InterPro"/>
</dbReference>
<protein>
    <submittedName>
        <fullName evidence="13">D-alanyl-D-alanine carboxypeptidase</fullName>
    </submittedName>
</protein>
<accession>A0A7I7YA48</accession>
<keyword evidence="3" id="KW-0378">Hydrolase</keyword>
<evidence type="ECO:0000256" key="6">
    <source>
        <dbReference type="ARBA" id="ARBA00023316"/>
    </source>
</evidence>
<dbReference type="GO" id="GO:0071555">
    <property type="term" value="P:cell wall organization"/>
    <property type="evidence" value="ECO:0007669"/>
    <property type="project" value="UniProtKB-KW"/>
</dbReference>
<dbReference type="PANTHER" id="PTHR21581:SF33">
    <property type="entry name" value="D-ALANYL-D-ALANINE CARBOXYPEPTIDASE DACB"/>
    <property type="match status" value="1"/>
</dbReference>
<evidence type="ECO:0000256" key="5">
    <source>
        <dbReference type="ARBA" id="ARBA00022984"/>
    </source>
</evidence>
<proteinExistence type="inferred from homology"/>
<keyword evidence="13" id="KW-0645">Protease</keyword>
<evidence type="ECO:0000256" key="3">
    <source>
        <dbReference type="ARBA" id="ARBA00022801"/>
    </source>
</evidence>
<feature type="transmembrane region" description="Helical" evidence="11">
    <location>
        <begin position="362"/>
        <end position="383"/>
    </location>
</feature>
<dbReference type="GO" id="GO:0008360">
    <property type="term" value="P:regulation of cell shape"/>
    <property type="evidence" value="ECO:0007669"/>
    <property type="project" value="UniProtKB-KW"/>
</dbReference>
<feature type="active site" evidence="7">
    <location>
        <position position="164"/>
    </location>
</feature>
<evidence type="ECO:0000259" key="12">
    <source>
        <dbReference type="Pfam" id="PF00768"/>
    </source>
</evidence>
<keyword evidence="14" id="KW-1185">Reference proteome</keyword>
<dbReference type="PANTHER" id="PTHR21581">
    <property type="entry name" value="D-ALANYL-D-ALANINE CARBOXYPEPTIDASE"/>
    <property type="match status" value="1"/>
</dbReference>
<dbReference type="GO" id="GO:0009252">
    <property type="term" value="P:peptidoglycan biosynthetic process"/>
    <property type="evidence" value="ECO:0007669"/>
    <property type="project" value="UniProtKB-KW"/>
</dbReference>
<dbReference type="Gene3D" id="3.40.710.10">
    <property type="entry name" value="DD-peptidase/beta-lactamase superfamily"/>
    <property type="match status" value="1"/>
</dbReference>
<dbReference type="InterPro" id="IPR018044">
    <property type="entry name" value="Peptidase_S11"/>
</dbReference>
<evidence type="ECO:0000256" key="7">
    <source>
        <dbReference type="PIRSR" id="PIRSR618044-1"/>
    </source>
</evidence>
<keyword evidence="11" id="KW-0472">Membrane</keyword>
<dbReference type="GO" id="GO:0006508">
    <property type="term" value="P:proteolysis"/>
    <property type="evidence" value="ECO:0007669"/>
    <property type="project" value="InterPro"/>
</dbReference>
<organism evidence="13 14">
    <name type="scientific">Mycobacterium conspicuum</name>
    <dbReference type="NCBI Taxonomy" id="44010"/>
    <lineage>
        <taxon>Bacteria</taxon>
        <taxon>Bacillati</taxon>
        <taxon>Actinomycetota</taxon>
        <taxon>Actinomycetes</taxon>
        <taxon>Mycobacteriales</taxon>
        <taxon>Mycobacteriaceae</taxon>
        <taxon>Mycobacterium</taxon>
    </lineage>
</organism>
<keyword evidence="4" id="KW-0133">Cell shape</keyword>
<keyword evidence="13" id="KW-0121">Carboxypeptidase</keyword>
<evidence type="ECO:0000256" key="11">
    <source>
        <dbReference type="SAM" id="Phobius"/>
    </source>
</evidence>
<evidence type="ECO:0000256" key="10">
    <source>
        <dbReference type="SAM" id="MobiDB-lite"/>
    </source>
</evidence>
<dbReference type="EMBL" id="AP022613">
    <property type="protein sequence ID" value="BBZ37731.1"/>
    <property type="molecule type" value="Genomic_DNA"/>
</dbReference>
<dbReference type="PRINTS" id="PR00725">
    <property type="entry name" value="DADACBPTASE1"/>
</dbReference>
<feature type="binding site" evidence="8">
    <location>
        <position position="270"/>
    </location>
    <ligand>
        <name>substrate</name>
    </ligand>
</feature>
<evidence type="ECO:0000256" key="1">
    <source>
        <dbReference type="ARBA" id="ARBA00007164"/>
    </source>
</evidence>